<feature type="domain" description="Fcf2 pre-rRNA processing C-terminal" evidence="4">
    <location>
        <begin position="149"/>
        <end position="229"/>
    </location>
</feature>
<dbReference type="AlphaFoldDB" id="D4D3S2"/>
<sequence length="257" mass="28905">KRRKTLKRGRIRAVRWPVELLEPPSRAAQGTVQSESMSVEVVAVSPASKMEKDEDEELSEEQIQSLLLEAETRLKKASGSSTKQDGVVSLATGQEAGDSASRPNIATIDKSRLVPESAKKLAETIHTVEQPLVKSVLDYAAPMKASFNHITPELKRDLQILRMRSVLDPHRHYKKENGKAKIPEYSQVGTIIEGPTEFFSARITKKERKNTFAEEIMAAEKESGRFKRKYAEIQEAKTSGKKAYYKKLKAKRARPMK</sequence>
<dbReference type="KEGG" id="tve:TRV_01734"/>
<dbReference type="InterPro" id="IPR014810">
    <property type="entry name" value="Fcf2_C"/>
</dbReference>
<dbReference type="GO" id="GO:0003723">
    <property type="term" value="F:RNA binding"/>
    <property type="evidence" value="ECO:0007669"/>
    <property type="project" value="TreeGrafter"/>
</dbReference>
<dbReference type="Proteomes" id="UP000008383">
    <property type="component" value="Unassembled WGS sequence"/>
</dbReference>
<comment type="subcellular location">
    <subcellularLocation>
        <location evidence="1">Nucleus</location>
        <location evidence="1">Nucleolus</location>
    </subcellularLocation>
</comment>
<dbReference type="RefSeq" id="XP_003024113.1">
    <property type="nucleotide sequence ID" value="XM_003024067.1"/>
</dbReference>
<dbReference type="GO" id="GO:0005730">
    <property type="term" value="C:nucleolus"/>
    <property type="evidence" value="ECO:0007669"/>
    <property type="project" value="UniProtKB-SubCell"/>
</dbReference>
<dbReference type="HOGENOM" id="CLU_075129_1_0_1"/>
<reference evidence="6" key="1">
    <citation type="journal article" date="2011" name="Genome Biol.">
        <title>Comparative and functional genomics provide insights into the pathogenicity of dermatophytic fungi.</title>
        <authorList>
            <person name="Burmester A."/>
            <person name="Shelest E."/>
            <person name="Gloeckner G."/>
            <person name="Heddergott C."/>
            <person name="Schindler S."/>
            <person name="Staib P."/>
            <person name="Heidel A."/>
            <person name="Felder M."/>
            <person name="Petzold A."/>
            <person name="Szafranski K."/>
            <person name="Feuermann M."/>
            <person name="Pedruzzi I."/>
            <person name="Priebe S."/>
            <person name="Groth M."/>
            <person name="Winkler R."/>
            <person name="Li W."/>
            <person name="Kniemeyer O."/>
            <person name="Schroeckh V."/>
            <person name="Hertweck C."/>
            <person name="Hube B."/>
            <person name="White T.C."/>
            <person name="Platzer M."/>
            <person name="Guthke R."/>
            <person name="Heitman J."/>
            <person name="Woestemeyer J."/>
            <person name="Zipfel P.F."/>
            <person name="Monod M."/>
            <person name="Brakhage A.A."/>
        </authorList>
    </citation>
    <scope>NUCLEOTIDE SEQUENCE [LARGE SCALE GENOMIC DNA]</scope>
    <source>
        <strain evidence="6">HKI 0517</strain>
    </source>
</reference>
<dbReference type="GeneID" id="9577108"/>
<dbReference type="InterPro" id="IPR039883">
    <property type="entry name" value="Fcf2/DNTTIP2"/>
</dbReference>
<gene>
    <name evidence="5" type="ORF">TRV_01734</name>
</gene>
<keyword evidence="6" id="KW-1185">Reference proteome</keyword>
<dbReference type="PANTHER" id="PTHR21686:SF12">
    <property type="entry name" value="DEOXYNUCLEOTIDYLTRANSFERASE TERMINAL-INTERACTING PROTEIN 2"/>
    <property type="match status" value="1"/>
</dbReference>
<proteinExistence type="predicted"/>
<keyword evidence="2" id="KW-0539">Nucleus</keyword>
<feature type="non-terminal residue" evidence="5">
    <location>
        <position position="1"/>
    </location>
</feature>
<comment type="caution">
    <text evidence="5">The sequence shown here is derived from an EMBL/GenBank/DDBJ whole genome shotgun (WGS) entry which is preliminary data.</text>
</comment>
<dbReference type="PANTHER" id="PTHR21686">
    <property type="entry name" value="DEOXYNUCLEOTIDYLTRANSFERASE TERMINAL-INTERACTING PROTEIN 2"/>
    <property type="match status" value="1"/>
</dbReference>
<dbReference type="Pfam" id="PF08698">
    <property type="entry name" value="Fcf2"/>
    <property type="match status" value="1"/>
</dbReference>
<protein>
    <recommendedName>
        <fullName evidence="4">Fcf2 pre-rRNA processing C-terminal domain-containing protein</fullName>
    </recommendedName>
</protein>
<feature type="region of interest" description="Disordered" evidence="3">
    <location>
        <begin position="76"/>
        <end position="102"/>
    </location>
</feature>
<evidence type="ECO:0000256" key="1">
    <source>
        <dbReference type="ARBA" id="ARBA00004604"/>
    </source>
</evidence>
<evidence type="ECO:0000313" key="5">
    <source>
        <dbReference type="EMBL" id="EFE43503.1"/>
    </source>
</evidence>
<evidence type="ECO:0000313" key="6">
    <source>
        <dbReference type="Proteomes" id="UP000008383"/>
    </source>
</evidence>
<evidence type="ECO:0000256" key="3">
    <source>
        <dbReference type="SAM" id="MobiDB-lite"/>
    </source>
</evidence>
<dbReference type="GO" id="GO:0006396">
    <property type="term" value="P:RNA processing"/>
    <property type="evidence" value="ECO:0007669"/>
    <property type="project" value="TreeGrafter"/>
</dbReference>
<organism evidence="5 6">
    <name type="scientific">Trichophyton verrucosum (strain HKI 0517)</name>
    <dbReference type="NCBI Taxonomy" id="663202"/>
    <lineage>
        <taxon>Eukaryota</taxon>
        <taxon>Fungi</taxon>
        <taxon>Dikarya</taxon>
        <taxon>Ascomycota</taxon>
        <taxon>Pezizomycotina</taxon>
        <taxon>Eurotiomycetes</taxon>
        <taxon>Eurotiomycetidae</taxon>
        <taxon>Onygenales</taxon>
        <taxon>Arthrodermataceae</taxon>
        <taxon>Trichophyton</taxon>
    </lineage>
</organism>
<evidence type="ECO:0000256" key="2">
    <source>
        <dbReference type="ARBA" id="ARBA00023242"/>
    </source>
</evidence>
<dbReference type="OrthoDB" id="427886at2759"/>
<accession>D4D3S2</accession>
<dbReference type="EMBL" id="ACYE01000089">
    <property type="protein sequence ID" value="EFE43503.1"/>
    <property type="molecule type" value="Genomic_DNA"/>
</dbReference>
<name>D4D3S2_TRIVH</name>
<evidence type="ECO:0000259" key="4">
    <source>
        <dbReference type="Pfam" id="PF08698"/>
    </source>
</evidence>